<name>A0AAV7BHL1_ENGPU</name>
<organism evidence="2 3">
    <name type="scientific">Engystomops pustulosus</name>
    <name type="common">Tungara frog</name>
    <name type="synonym">Physalaemus pustulosus</name>
    <dbReference type="NCBI Taxonomy" id="76066"/>
    <lineage>
        <taxon>Eukaryota</taxon>
        <taxon>Metazoa</taxon>
        <taxon>Chordata</taxon>
        <taxon>Craniata</taxon>
        <taxon>Vertebrata</taxon>
        <taxon>Euteleostomi</taxon>
        <taxon>Amphibia</taxon>
        <taxon>Batrachia</taxon>
        <taxon>Anura</taxon>
        <taxon>Neobatrachia</taxon>
        <taxon>Hyloidea</taxon>
        <taxon>Leptodactylidae</taxon>
        <taxon>Leiuperinae</taxon>
        <taxon>Engystomops</taxon>
    </lineage>
</organism>
<feature type="transmembrane region" description="Helical" evidence="1">
    <location>
        <begin position="12"/>
        <end position="32"/>
    </location>
</feature>
<protein>
    <submittedName>
        <fullName evidence="2">Uncharacterized protein</fullName>
    </submittedName>
</protein>
<keyword evidence="1" id="KW-0812">Transmembrane</keyword>
<keyword evidence="3" id="KW-1185">Reference proteome</keyword>
<dbReference type="AlphaFoldDB" id="A0AAV7BHL1"/>
<comment type="caution">
    <text evidence="2">The sequence shown here is derived from an EMBL/GenBank/DDBJ whole genome shotgun (WGS) entry which is preliminary data.</text>
</comment>
<reference evidence="2" key="1">
    <citation type="thesis" date="2020" institute="ProQuest LLC" country="789 East Eisenhower Parkway, Ann Arbor, MI, USA">
        <title>Comparative Genomics and Chromosome Evolution.</title>
        <authorList>
            <person name="Mudd A.B."/>
        </authorList>
    </citation>
    <scope>NUCLEOTIDE SEQUENCE</scope>
    <source>
        <strain evidence="2">237g6f4</strain>
        <tissue evidence="2">Blood</tissue>
    </source>
</reference>
<proteinExistence type="predicted"/>
<evidence type="ECO:0000256" key="1">
    <source>
        <dbReference type="SAM" id="Phobius"/>
    </source>
</evidence>
<dbReference type="Proteomes" id="UP000824782">
    <property type="component" value="Unassembled WGS sequence"/>
</dbReference>
<evidence type="ECO:0000313" key="3">
    <source>
        <dbReference type="Proteomes" id="UP000824782"/>
    </source>
</evidence>
<dbReference type="EMBL" id="WNYA01000005">
    <property type="protein sequence ID" value="KAG8572019.1"/>
    <property type="molecule type" value="Genomic_DNA"/>
</dbReference>
<keyword evidence="1" id="KW-0472">Membrane</keyword>
<evidence type="ECO:0000313" key="2">
    <source>
        <dbReference type="EMBL" id="KAG8572019.1"/>
    </source>
</evidence>
<sequence length="82" mass="9133">MLLFGDCLFQVLYVGGYVVIELGVLFGNLYALACEGGSLPFKCRFLVRRGIARPLNSRASVLYKFKEYPDNQPTIFMSSSNG</sequence>
<gene>
    <name evidence="2" type="ORF">GDO81_011882</name>
</gene>
<keyword evidence="1" id="KW-1133">Transmembrane helix</keyword>
<accession>A0AAV7BHL1</accession>